<accession>A0A6J6DWR2</accession>
<dbReference type="Pfam" id="PF12697">
    <property type="entry name" value="Abhydrolase_6"/>
    <property type="match status" value="1"/>
</dbReference>
<dbReference type="EMBL" id="CAEZTI010000139">
    <property type="protein sequence ID" value="CAB4567385.1"/>
    <property type="molecule type" value="Genomic_DNA"/>
</dbReference>
<dbReference type="PANTHER" id="PTHR43798">
    <property type="entry name" value="MONOACYLGLYCEROL LIPASE"/>
    <property type="match status" value="1"/>
</dbReference>
<dbReference type="AlphaFoldDB" id="A0A6J6DWR2"/>
<feature type="domain" description="AB hydrolase-1" evidence="1">
    <location>
        <begin position="14"/>
        <end position="242"/>
    </location>
</feature>
<evidence type="ECO:0000313" key="2">
    <source>
        <dbReference type="EMBL" id="CAB4567385.1"/>
    </source>
</evidence>
<dbReference type="Gene3D" id="3.40.50.1820">
    <property type="entry name" value="alpha/beta hydrolase"/>
    <property type="match status" value="1"/>
</dbReference>
<proteinExistence type="predicted"/>
<protein>
    <submittedName>
        <fullName evidence="2">Unannotated protein</fullName>
    </submittedName>
</protein>
<dbReference type="InterPro" id="IPR000073">
    <property type="entry name" value="AB_hydrolase_1"/>
</dbReference>
<evidence type="ECO:0000259" key="1">
    <source>
        <dbReference type="Pfam" id="PF12697"/>
    </source>
</evidence>
<reference evidence="2" key="1">
    <citation type="submission" date="2020-05" db="EMBL/GenBank/DDBJ databases">
        <authorList>
            <person name="Chiriac C."/>
            <person name="Salcher M."/>
            <person name="Ghai R."/>
            <person name="Kavagutti S V."/>
        </authorList>
    </citation>
    <scope>NUCLEOTIDE SEQUENCE</scope>
</reference>
<sequence length="253" mass="27333">MELSYEIGGTGPLLVLVHGITESRETWRPLMSPLHVNFTVVAVDLRGHGQSPEGDAYDPITLATDVRETLISLNRPDVDSAFMVGHSLGGVVVSAYGAMFPCGAIMNIDQPLRLSAFKEGLSQLEPLLKGDAKSFSTAISLLFESMMGALPADEVDRVTKLRRATQNVVLGIWGTVFESTSEELDAQVDALVGGITVPYFSLHGVDPGAEYTSWLRTAVPSATVEVWDNLGHYPHLVNPGPFLELVNDLDPNM</sequence>
<dbReference type="InterPro" id="IPR050266">
    <property type="entry name" value="AB_hydrolase_sf"/>
</dbReference>
<organism evidence="2">
    <name type="scientific">freshwater metagenome</name>
    <dbReference type="NCBI Taxonomy" id="449393"/>
    <lineage>
        <taxon>unclassified sequences</taxon>
        <taxon>metagenomes</taxon>
        <taxon>ecological metagenomes</taxon>
    </lineage>
</organism>
<name>A0A6J6DWR2_9ZZZZ</name>
<dbReference type="SUPFAM" id="SSF53474">
    <property type="entry name" value="alpha/beta-Hydrolases"/>
    <property type="match status" value="1"/>
</dbReference>
<dbReference type="InterPro" id="IPR029058">
    <property type="entry name" value="AB_hydrolase_fold"/>
</dbReference>
<gene>
    <name evidence="2" type="ORF">UFOPK1619_00734</name>
</gene>